<dbReference type="Gene3D" id="3.40.190.10">
    <property type="entry name" value="Periplasmic binding protein-like II"/>
    <property type="match status" value="2"/>
</dbReference>
<dbReference type="PROSITE" id="PS50113">
    <property type="entry name" value="PAC"/>
    <property type="match status" value="1"/>
</dbReference>
<evidence type="ECO:0000259" key="14">
    <source>
        <dbReference type="PROSITE" id="PS50109"/>
    </source>
</evidence>
<evidence type="ECO:0000256" key="6">
    <source>
        <dbReference type="ARBA" id="ARBA00022777"/>
    </source>
</evidence>
<evidence type="ECO:0000256" key="2">
    <source>
        <dbReference type="ARBA" id="ARBA00012438"/>
    </source>
</evidence>
<keyword evidence="4" id="KW-0808">Transferase</keyword>
<proteinExistence type="predicted"/>
<feature type="transmembrane region" description="Helical" evidence="12">
    <location>
        <begin position="254"/>
        <end position="274"/>
    </location>
</feature>
<keyword evidence="3" id="KW-0597">Phosphoprotein</keyword>
<dbReference type="InterPro" id="IPR035965">
    <property type="entry name" value="PAS-like_dom_sf"/>
</dbReference>
<protein>
    <recommendedName>
        <fullName evidence="2">histidine kinase</fullName>
        <ecNumber evidence="2">2.7.13.3</ecNumber>
    </recommendedName>
</protein>
<feature type="coiled-coil region" evidence="11">
    <location>
        <begin position="279"/>
        <end position="317"/>
    </location>
</feature>
<dbReference type="Pfam" id="PF00512">
    <property type="entry name" value="HisKA"/>
    <property type="match status" value="1"/>
</dbReference>
<dbReference type="PANTHER" id="PTHR43065:SF10">
    <property type="entry name" value="PEROXIDE STRESS-ACTIVATED HISTIDINE KINASE MAK3"/>
    <property type="match status" value="1"/>
</dbReference>
<dbReference type="PROSITE" id="PS50112">
    <property type="entry name" value="PAS"/>
    <property type="match status" value="1"/>
</dbReference>
<feature type="domain" description="PAC" evidence="16">
    <location>
        <begin position="381"/>
        <end position="433"/>
    </location>
</feature>
<keyword evidence="7" id="KW-0067">ATP-binding</keyword>
<dbReference type="CDD" id="cd00130">
    <property type="entry name" value="PAS"/>
    <property type="match status" value="1"/>
</dbReference>
<evidence type="ECO:0000256" key="8">
    <source>
        <dbReference type="ARBA" id="ARBA00023012"/>
    </source>
</evidence>
<dbReference type="InterPro" id="IPR005467">
    <property type="entry name" value="His_kinase_dom"/>
</dbReference>
<dbReference type="Gene3D" id="1.10.287.130">
    <property type="match status" value="1"/>
</dbReference>
<name>A0A0M0KHI5_ALKHA</name>
<evidence type="ECO:0000256" key="7">
    <source>
        <dbReference type="ARBA" id="ARBA00022840"/>
    </source>
</evidence>
<dbReference type="CDD" id="cd13704">
    <property type="entry name" value="PBP2_HisK"/>
    <property type="match status" value="1"/>
</dbReference>
<keyword evidence="5" id="KW-0547">Nucleotide-binding</keyword>
<dbReference type="Pfam" id="PF02518">
    <property type="entry name" value="HATPase_c"/>
    <property type="match status" value="1"/>
</dbReference>
<dbReference type="EMBL" id="LILD01000001">
    <property type="protein sequence ID" value="KOO38286.1"/>
    <property type="molecule type" value="Genomic_DNA"/>
</dbReference>
<dbReference type="CDD" id="cd00082">
    <property type="entry name" value="HisKA"/>
    <property type="match status" value="1"/>
</dbReference>
<evidence type="ECO:0000256" key="5">
    <source>
        <dbReference type="ARBA" id="ARBA00022741"/>
    </source>
</evidence>
<keyword evidence="6 17" id="KW-0418">Kinase</keyword>
<feature type="chain" id="PRO_5044367136" description="histidine kinase" evidence="13">
    <location>
        <begin position="26"/>
        <end position="667"/>
    </location>
</feature>
<dbReference type="SMART" id="SM00062">
    <property type="entry name" value="PBPb"/>
    <property type="match status" value="1"/>
</dbReference>
<dbReference type="RefSeq" id="WP_053430629.1">
    <property type="nucleotide sequence ID" value="NZ_CP040441.1"/>
</dbReference>
<dbReference type="InterPro" id="IPR000700">
    <property type="entry name" value="PAS-assoc_C"/>
</dbReference>
<dbReference type="SUPFAM" id="SSF55874">
    <property type="entry name" value="ATPase domain of HSP90 chaperone/DNA topoisomerase II/histidine kinase"/>
    <property type="match status" value="1"/>
</dbReference>
<evidence type="ECO:0000256" key="10">
    <source>
        <dbReference type="ARBA" id="ARBA00023288"/>
    </source>
</evidence>
<dbReference type="Gene3D" id="3.30.565.10">
    <property type="entry name" value="Histidine kinase-like ATPase, C-terminal domain"/>
    <property type="match status" value="1"/>
</dbReference>
<evidence type="ECO:0000256" key="9">
    <source>
        <dbReference type="ARBA" id="ARBA00023139"/>
    </source>
</evidence>
<feature type="domain" description="Histidine kinase" evidence="14">
    <location>
        <begin position="446"/>
        <end position="656"/>
    </location>
</feature>
<gene>
    <name evidence="17" type="ORF">AMD02_04985</name>
</gene>
<organism evidence="17">
    <name type="scientific">Halalkalibacterium halodurans</name>
    <name type="common">Bacillus halodurans</name>
    <dbReference type="NCBI Taxonomy" id="86665"/>
    <lineage>
        <taxon>Bacteria</taxon>
        <taxon>Bacillati</taxon>
        <taxon>Bacillota</taxon>
        <taxon>Bacilli</taxon>
        <taxon>Bacillales</taxon>
        <taxon>Bacillaceae</taxon>
        <taxon>Halalkalibacterium (ex Joshi et al. 2022)</taxon>
    </lineage>
</organism>
<dbReference type="PRINTS" id="PR00344">
    <property type="entry name" value="BCTRLSENSOR"/>
</dbReference>
<dbReference type="InterPro" id="IPR001638">
    <property type="entry name" value="Solute-binding_3/MltF_N"/>
</dbReference>
<dbReference type="InterPro" id="IPR003661">
    <property type="entry name" value="HisK_dim/P_dom"/>
</dbReference>
<evidence type="ECO:0000256" key="4">
    <source>
        <dbReference type="ARBA" id="ARBA00022679"/>
    </source>
</evidence>
<feature type="signal peptide" evidence="13">
    <location>
        <begin position="1"/>
        <end position="25"/>
    </location>
</feature>
<dbReference type="SUPFAM" id="SSF53850">
    <property type="entry name" value="Periplasmic binding protein-like II"/>
    <property type="match status" value="1"/>
</dbReference>
<dbReference type="PANTHER" id="PTHR43065">
    <property type="entry name" value="SENSOR HISTIDINE KINASE"/>
    <property type="match status" value="1"/>
</dbReference>
<dbReference type="Pfam" id="PF00497">
    <property type="entry name" value="SBP_bac_3"/>
    <property type="match status" value="1"/>
</dbReference>
<keyword evidence="11" id="KW-0175">Coiled coil</keyword>
<dbReference type="SMART" id="SM00086">
    <property type="entry name" value="PAC"/>
    <property type="match status" value="1"/>
</dbReference>
<dbReference type="SMART" id="SM00387">
    <property type="entry name" value="HATPase_c"/>
    <property type="match status" value="1"/>
</dbReference>
<dbReference type="GO" id="GO:0000155">
    <property type="term" value="F:phosphorelay sensor kinase activity"/>
    <property type="evidence" value="ECO:0007669"/>
    <property type="project" value="InterPro"/>
</dbReference>
<keyword evidence="12" id="KW-0472">Membrane</keyword>
<keyword evidence="12" id="KW-0812">Transmembrane</keyword>
<evidence type="ECO:0000256" key="1">
    <source>
        <dbReference type="ARBA" id="ARBA00000085"/>
    </source>
</evidence>
<evidence type="ECO:0000259" key="16">
    <source>
        <dbReference type="PROSITE" id="PS50113"/>
    </source>
</evidence>
<dbReference type="InterPro" id="IPR004358">
    <property type="entry name" value="Sig_transdc_His_kin-like_C"/>
</dbReference>
<dbReference type="AlphaFoldDB" id="A0A0M0KHI5"/>
<dbReference type="InterPro" id="IPR036097">
    <property type="entry name" value="HisK_dim/P_sf"/>
</dbReference>
<dbReference type="InterPro" id="IPR036890">
    <property type="entry name" value="HATPase_C_sf"/>
</dbReference>
<dbReference type="PROSITE" id="PS50109">
    <property type="entry name" value="HIS_KIN"/>
    <property type="match status" value="1"/>
</dbReference>
<evidence type="ECO:0000256" key="12">
    <source>
        <dbReference type="SAM" id="Phobius"/>
    </source>
</evidence>
<keyword evidence="8" id="KW-0902">Two-component regulatory system</keyword>
<dbReference type="EC" id="2.7.13.3" evidence="2"/>
<keyword evidence="12" id="KW-1133">Transmembrane helix</keyword>
<comment type="caution">
    <text evidence="17">The sequence shown here is derived from an EMBL/GenBank/DDBJ whole genome shotgun (WGS) entry which is preliminary data.</text>
</comment>
<dbReference type="GeneID" id="87598475"/>
<dbReference type="SMART" id="SM00388">
    <property type="entry name" value="HisKA"/>
    <property type="match status" value="1"/>
</dbReference>
<keyword evidence="9" id="KW-0564">Palmitate</keyword>
<dbReference type="GO" id="GO:0005524">
    <property type="term" value="F:ATP binding"/>
    <property type="evidence" value="ECO:0007669"/>
    <property type="project" value="UniProtKB-KW"/>
</dbReference>
<dbReference type="SUPFAM" id="SSF55785">
    <property type="entry name" value="PYP-like sensor domain (PAS domain)"/>
    <property type="match status" value="1"/>
</dbReference>
<reference evidence="17" key="1">
    <citation type="submission" date="2015-08" db="EMBL/GenBank/DDBJ databases">
        <title>Complete DNA Sequence of Pseudomonas syringae pv. actinidiae, the Causal Agent of Kiwifruit Canker Disease.</title>
        <authorList>
            <person name="Rikkerink E.H.A."/>
            <person name="Fineran P.C."/>
        </authorList>
    </citation>
    <scope>NUCLEOTIDE SEQUENCE</scope>
    <source>
        <strain evidence="17">DSM 13666</strain>
    </source>
</reference>
<accession>A0A0M0KHI5</accession>
<dbReference type="InterPro" id="IPR003594">
    <property type="entry name" value="HATPase_dom"/>
</dbReference>
<keyword evidence="13" id="KW-0732">Signal</keyword>
<dbReference type="Pfam" id="PF13426">
    <property type="entry name" value="PAS_9"/>
    <property type="match status" value="1"/>
</dbReference>
<sequence>MRRFPLYLMIKLVFMFVMLPAPALAERQVKVAYDPHLPPLHAEGGDGPYGFVIDIFSEVAERKGWDAHYVPMTQRQAIEAIDQGKVDIFLSLPFKESYANRLEFTDSILGTSIGLIVATNNEEIQGLPDLANKVTALQADTLEYEFLRNIRGIRYHVTSHQEAGIELLQNDRAEAFIGSVLTANYLLEQKGLSHKYRVAGNYLLPLDYTIAVQKENYPLLMDINDGLRELKSDGTYSTLYRHWFNGEQLVTERLWLAIQIIGVLLLIALILFFLGIRWNRQLQKEVAKKTVVLHELNRTLEKQIEETRNSNEFQRQILNSSPRGIATVNREGIITSFNPKAAAIVGTTRETVGLHFGKVSLLKKLLIGKVQTVFTEKQRFLGEETKWERADGRTIYLRYYVYPVFDVEGNVTGTIVTFEDISEERQLRMQIFEQEKSRALIRVVAGIAHEVRNPLTSIKTFVELIPKKLGNERFQKEISTYVPQEIERVSTLIEGLIDYAKPKQPSREMIDLAELARECMLLFDRTVTNRGFTMDGAIEGPFLVKADPNQLKQVVMNLMINSLDAMEEKNEEGLRLSIRVYQLKQEYILEVKDEGVGMTEVEQKQALEPFFTTKAKGTGLGLAIANQYVQENGGRLVIRTTARIGTTISLYFPMIREGTTDETNSHN</sequence>
<dbReference type="InterPro" id="IPR000014">
    <property type="entry name" value="PAS"/>
</dbReference>
<feature type="domain" description="PAS" evidence="15">
    <location>
        <begin position="310"/>
        <end position="352"/>
    </location>
</feature>
<evidence type="ECO:0000313" key="17">
    <source>
        <dbReference type="EMBL" id="KOO38286.1"/>
    </source>
</evidence>
<evidence type="ECO:0000256" key="13">
    <source>
        <dbReference type="SAM" id="SignalP"/>
    </source>
</evidence>
<dbReference type="Gene3D" id="3.30.450.20">
    <property type="entry name" value="PAS domain"/>
    <property type="match status" value="1"/>
</dbReference>
<dbReference type="NCBIfam" id="TIGR00229">
    <property type="entry name" value="sensory_box"/>
    <property type="match status" value="1"/>
</dbReference>
<evidence type="ECO:0000256" key="11">
    <source>
        <dbReference type="SAM" id="Coils"/>
    </source>
</evidence>
<dbReference type="SUPFAM" id="SSF47384">
    <property type="entry name" value="Homodimeric domain of signal transducing histidine kinase"/>
    <property type="match status" value="1"/>
</dbReference>
<dbReference type="InterPro" id="IPR001610">
    <property type="entry name" value="PAC"/>
</dbReference>
<keyword evidence="10" id="KW-0449">Lipoprotein</keyword>
<dbReference type="PATRIC" id="fig|136160.3.peg.1276"/>
<evidence type="ECO:0000259" key="15">
    <source>
        <dbReference type="PROSITE" id="PS50112"/>
    </source>
</evidence>
<evidence type="ECO:0000256" key="3">
    <source>
        <dbReference type="ARBA" id="ARBA00022553"/>
    </source>
</evidence>
<comment type="catalytic activity">
    <reaction evidence="1">
        <text>ATP + protein L-histidine = ADP + protein N-phospho-L-histidine.</text>
        <dbReference type="EC" id="2.7.13.3"/>
    </reaction>
</comment>